<feature type="domain" description="ABC transmembrane type-1" evidence="8">
    <location>
        <begin position="52"/>
        <end position="264"/>
    </location>
</feature>
<keyword evidence="5 7" id="KW-1133">Transmembrane helix</keyword>
<evidence type="ECO:0000313" key="10">
    <source>
        <dbReference type="Proteomes" id="UP000282076"/>
    </source>
</evidence>
<dbReference type="Gene3D" id="1.10.3720.10">
    <property type="entry name" value="MetI-like"/>
    <property type="match status" value="1"/>
</dbReference>
<organism evidence="9 10">
    <name type="scientific">Cohnella endophytica</name>
    <dbReference type="NCBI Taxonomy" id="2419778"/>
    <lineage>
        <taxon>Bacteria</taxon>
        <taxon>Bacillati</taxon>
        <taxon>Bacillota</taxon>
        <taxon>Bacilli</taxon>
        <taxon>Bacillales</taxon>
        <taxon>Paenibacillaceae</taxon>
        <taxon>Cohnella</taxon>
    </lineage>
</organism>
<dbReference type="Proteomes" id="UP000282076">
    <property type="component" value="Unassembled WGS sequence"/>
</dbReference>
<keyword evidence="10" id="KW-1185">Reference proteome</keyword>
<dbReference type="EMBL" id="RBZM01000006">
    <property type="protein sequence ID" value="RKP53219.1"/>
    <property type="molecule type" value="Genomic_DNA"/>
</dbReference>
<dbReference type="PANTHER" id="PTHR30193">
    <property type="entry name" value="ABC TRANSPORTER PERMEASE PROTEIN"/>
    <property type="match status" value="1"/>
</dbReference>
<dbReference type="PANTHER" id="PTHR30193:SF37">
    <property type="entry name" value="INNER MEMBRANE ABC TRANSPORTER PERMEASE PROTEIN YCJO"/>
    <property type="match status" value="1"/>
</dbReference>
<gene>
    <name evidence="9" type="ORF">D7Z26_14240</name>
</gene>
<sequence length="272" mass="30088">MILWWVVMYGIPFSFSFFLGFFEWIGINDHPKFVGLHNFVLFFQDESYVSDLLRSIWMGGLIMLLAMIAGLGAALLMNLPLFGKGIYRTMWYVPVVTSTVATTQVLIILLNPINGAINQAIEALGFEPILWQTSVFWGVVQICIYSMWKGVGTQALLWLAGLQSVDPVLYEAAEIDGAGRVAKFIHVTIPGVKPIATFIVITGLISAVQIYEQVAFLTNGGPYGQTEVLVYRIIADGFFNFNLGMAGASSVILASIVFIASISYYRLSRDKD</sequence>
<keyword evidence="4 7" id="KW-0812">Transmembrane</keyword>
<dbReference type="InterPro" id="IPR000515">
    <property type="entry name" value="MetI-like"/>
</dbReference>
<keyword evidence="2 7" id="KW-0813">Transport</keyword>
<feature type="transmembrane region" description="Helical" evidence="7">
    <location>
        <begin position="129"/>
        <end position="148"/>
    </location>
</feature>
<feature type="transmembrane region" description="Helical" evidence="7">
    <location>
        <begin position="192"/>
        <end position="211"/>
    </location>
</feature>
<evidence type="ECO:0000256" key="5">
    <source>
        <dbReference type="ARBA" id="ARBA00022989"/>
    </source>
</evidence>
<keyword evidence="3" id="KW-1003">Cell membrane</keyword>
<keyword evidence="6 7" id="KW-0472">Membrane</keyword>
<dbReference type="OrthoDB" id="2647177at2"/>
<feature type="transmembrane region" description="Helical" evidence="7">
    <location>
        <begin position="56"/>
        <end position="77"/>
    </location>
</feature>
<evidence type="ECO:0000256" key="3">
    <source>
        <dbReference type="ARBA" id="ARBA00022475"/>
    </source>
</evidence>
<reference evidence="9 10" key="1">
    <citation type="submission" date="2018-10" db="EMBL/GenBank/DDBJ databases">
        <title>Cohnella sp. M2MS4P-1, whole genome shotgun sequence.</title>
        <authorList>
            <person name="Tuo L."/>
        </authorList>
    </citation>
    <scope>NUCLEOTIDE SEQUENCE [LARGE SCALE GENOMIC DNA]</scope>
    <source>
        <strain evidence="9 10">M2MS4P-1</strain>
    </source>
</reference>
<dbReference type="GO" id="GO:0005886">
    <property type="term" value="C:plasma membrane"/>
    <property type="evidence" value="ECO:0007669"/>
    <property type="project" value="UniProtKB-SubCell"/>
</dbReference>
<dbReference type="AlphaFoldDB" id="A0A494XYQ4"/>
<feature type="transmembrane region" description="Helical" evidence="7">
    <location>
        <begin position="7"/>
        <end position="27"/>
    </location>
</feature>
<evidence type="ECO:0000256" key="1">
    <source>
        <dbReference type="ARBA" id="ARBA00004651"/>
    </source>
</evidence>
<comment type="caution">
    <text evidence="9">The sequence shown here is derived from an EMBL/GenBank/DDBJ whole genome shotgun (WGS) entry which is preliminary data.</text>
</comment>
<evidence type="ECO:0000256" key="6">
    <source>
        <dbReference type="ARBA" id="ARBA00023136"/>
    </source>
</evidence>
<comment type="subcellular location">
    <subcellularLocation>
        <location evidence="1 7">Cell membrane</location>
        <topology evidence="1 7">Multi-pass membrane protein</topology>
    </subcellularLocation>
</comment>
<name>A0A494XYQ4_9BACL</name>
<dbReference type="SUPFAM" id="SSF161098">
    <property type="entry name" value="MetI-like"/>
    <property type="match status" value="1"/>
</dbReference>
<feature type="transmembrane region" description="Helical" evidence="7">
    <location>
        <begin position="89"/>
        <end position="109"/>
    </location>
</feature>
<dbReference type="CDD" id="cd06261">
    <property type="entry name" value="TM_PBP2"/>
    <property type="match status" value="1"/>
</dbReference>
<evidence type="ECO:0000256" key="2">
    <source>
        <dbReference type="ARBA" id="ARBA00022448"/>
    </source>
</evidence>
<dbReference type="PROSITE" id="PS50928">
    <property type="entry name" value="ABC_TM1"/>
    <property type="match status" value="1"/>
</dbReference>
<dbReference type="Pfam" id="PF00528">
    <property type="entry name" value="BPD_transp_1"/>
    <property type="match status" value="1"/>
</dbReference>
<dbReference type="GO" id="GO:0055085">
    <property type="term" value="P:transmembrane transport"/>
    <property type="evidence" value="ECO:0007669"/>
    <property type="project" value="InterPro"/>
</dbReference>
<feature type="transmembrane region" description="Helical" evidence="7">
    <location>
        <begin position="246"/>
        <end position="267"/>
    </location>
</feature>
<dbReference type="InterPro" id="IPR051393">
    <property type="entry name" value="ABC_transporter_permease"/>
</dbReference>
<evidence type="ECO:0000259" key="8">
    <source>
        <dbReference type="PROSITE" id="PS50928"/>
    </source>
</evidence>
<comment type="similarity">
    <text evidence="7">Belongs to the binding-protein-dependent transport system permease family.</text>
</comment>
<evidence type="ECO:0000256" key="7">
    <source>
        <dbReference type="RuleBase" id="RU363032"/>
    </source>
</evidence>
<proteinExistence type="inferred from homology"/>
<accession>A0A494XYQ4</accession>
<dbReference type="InterPro" id="IPR035906">
    <property type="entry name" value="MetI-like_sf"/>
</dbReference>
<evidence type="ECO:0000256" key="4">
    <source>
        <dbReference type="ARBA" id="ARBA00022692"/>
    </source>
</evidence>
<evidence type="ECO:0000313" key="9">
    <source>
        <dbReference type="EMBL" id="RKP53219.1"/>
    </source>
</evidence>
<protein>
    <submittedName>
        <fullName evidence="9">Sugar ABC transporter permease</fullName>
    </submittedName>
</protein>